<dbReference type="InterPro" id="IPR004556">
    <property type="entry name" value="HemK-like"/>
</dbReference>
<evidence type="ECO:0000256" key="3">
    <source>
        <dbReference type="ARBA" id="ARBA00022679"/>
    </source>
</evidence>
<evidence type="ECO:0000256" key="1">
    <source>
        <dbReference type="ARBA" id="ARBA00012771"/>
    </source>
</evidence>
<dbReference type="EMBL" id="JAXGGE010000001">
    <property type="protein sequence ID" value="MDY4302100.1"/>
    <property type="molecule type" value="Genomic_DNA"/>
</dbReference>
<accession>A0ABU5FLG4</accession>
<dbReference type="InterPro" id="IPR050320">
    <property type="entry name" value="N5-glutamine_MTase"/>
</dbReference>
<evidence type="ECO:0000259" key="6">
    <source>
        <dbReference type="Pfam" id="PF05175"/>
    </source>
</evidence>
<dbReference type="PROSITE" id="PS00092">
    <property type="entry name" value="N6_MTASE"/>
    <property type="match status" value="1"/>
</dbReference>
<keyword evidence="4" id="KW-0949">S-adenosyl-L-methionine</keyword>
<proteinExistence type="predicted"/>
<evidence type="ECO:0000256" key="2">
    <source>
        <dbReference type="ARBA" id="ARBA00022603"/>
    </source>
</evidence>
<reference evidence="7 8" key="1">
    <citation type="submission" date="2023-11" db="EMBL/GenBank/DDBJ databases">
        <title>Genome sequence of Pseudomonas salmasensis Strain SLU99.</title>
        <authorList>
            <person name="Ghadamgahi F."/>
            <person name="Kalyandurg P.B."/>
            <person name="Catara V."/>
            <person name="Vetukuri R."/>
            <person name="Ghosh S."/>
        </authorList>
    </citation>
    <scope>NUCLEOTIDE SEQUENCE [LARGE SCALE GENOMIC DNA]</scope>
    <source>
        <strain evidence="7 8">SLU99</strain>
    </source>
</reference>
<evidence type="ECO:0000313" key="7">
    <source>
        <dbReference type="EMBL" id="MDY4302100.1"/>
    </source>
</evidence>
<gene>
    <name evidence="7" type="ORF">SO486_19225</name>
</gene>
<evidence type="ECO:0000256" key="5">
    <source>
        <dbReference type="ARBA" id="ARBA00048391"/>
    </source>
</evidence>
<dbReference type="GO" id="GO:0032259">
    <property type="term" value="P:methylation"/>
    <property type="evidence" value="ECO:0007669"/>
    <property type="project" value="UniProtKB-KW"/>
</dbReference>
<dbReference type="InterPro" id="IPR007848">
    <property type="entry name" value="Small_mtfrase_dom"/>
</dbReference>
<dbReference type="InterPro" id="IPR029063">
    <property type="entry name" value="SAM-dependent_MTases_sf"/>
</dbReference>
<dbReference type="CDD" id="cd02440">
    <property type="entry name" value="AdoMet_MTases"/>
    <property type="match status" value="1"/>
</dbReference>
<dbReference type="InterPro" id="IPR002052">
    <property type="entry name" value="DNA_methylase_N6_adenine_CS"/>
</dbReference>
<keyword evidence="8" id="KW-1185">Reference proteome</keyword>
<dbReference type="Pfam" id="PF05175">
    <property type="entry name" value="MTS"/>
    <property type="match status" value="1"/>
</dbReference>
<dbReference type="GO" id="GO:0008168">
    <property type="term" value="F:methyltransferase activity"/>
    <property type="evidence" value="ECO:0007669"/>
    <property type="project" value="UniProtKB-KW"/>
</dbReference>
<dbReference type="SUPFAM" id="SSF53335">
    <property type="entry name" value="S-adenosyl-L-methionine-dependent methyltransferases"/>
    <property type="match status" value="1"/>
</dbReference>
<comment type="catalytic activity">
    <reaction evidence="5">
        <text>L-glutaminyl-[peptide chain release factor] + S-adenosyl-L-methionine = N(5)-methyl-L-glutaminyl-[peptide chain release factor] + S-adenosyl-L-homocysteine + H(+)</text>
        <dbReference type="Rhea" id="RHEA:42896"/>
        <dbReference type="Rhea" id="RHEA-COMP:10271"/>
        <dbReference type="Rhea" id="RHEA-COMP:10272"/>
        <dbReference type="ChEBI" id="CHEBI:15378"/>
        <dbReference type="ChEBI" id="CHEBI:30011"/>
        <dbReference type="ChEBI" id="CHEBI:57856"/>
        <dbReference type="ChEBI" id="CHEBI:59789"/>
        <dbReference type="ChEBI" id="CHEBI:61891"/>
        <dbReference type="EC" id="2.1.1.297"/>
    </reaction>
</comment>
<dbReference type="EC" id="2.1.1.297" evidence="1"/>
<keyword evidence="2 7" id="KW-0489">Methyltransferase</keyword>
<organism evidence="7 8">
    <name type="scientific">Pseudomonas salmasensis</name>
    <dbReference type="NCBI Taxonomy" id="2745514"/>
    <lineage>
        <taxon>Bacteria</taxon>
        <taxon>Pseudomonadati</taxon>
        <taxon>Pseudomonadota</taxon>
        <taxon>Gammaproteobacteria</taxon>
        <taxon>Pseudomonadales</taxon>
        <taxon>Pseudomonadaceae</taxon>
        <taxon>Pseudomonas</taxon>
    </lineage>
</organism>
<name>A0ABU5FLG4_9PSED</name>
<dbReference type="RefSeq" id="WP_044273103.1">
    <property type="nucleotide sequence ID" value="NZ_CP077083.1"/>
</dbReference>
<sequence>MSLGKQEQEAIALARVQLEAAGVWDPDNDLDSLVDRFIVRADKQRALDEFRLAVSERCNRIPLGHIVGTVAFDDLPLVVGSGVFIPRPHSTVIHKWLDDARLATGTCVLDLCAGSGAIGLAIARRRPDLRVTCVEFEDVAVHYLKRNIARLATHDVHVNAMQADIRETPAFAGFKHQVGLIVANPPYVPRQTQLQPEWGSHHPSAAVYSGADGLDLTRHIIALATTLLTPEGWLVIEHGEDQAFAVRELFQQHHLLDVSTVIDRESSDTTGTSVMTVGRLSNAVQA</sequence>
<keyword evidence="3 7" id="KW-0808">Transferase</keyword>
<feature type="domain" description="Methyltransferase small" evidence="6">
    <location>
        <begin position="104"/>
        <end position="189"/>
    </location>
</feature>
<dbReference type="Proteomes" id="UP001277967">
    <property type="component" value="Unassembled WGS sequence"/>
</dbReference>
<comment type="caution">
    <text evidence="7">The sequence shown here is derived from an EMBL/GenBank/DDBJ whole genome shotgun (WGS) entry which is preliminary data.</text>
</comment>
<evidence type="ECO:0000256" key="4">
    <source>
        <dbReference type="ARBA" id="ARBA00022691"/>
    </source>
</evidence>
<dbReference type="Gene3D" id="3.40.50.150">
    <property type="entry name" value="Vaccinia Virus protein VP39"/>
    <property type="match status" value="1"/>
</dbReference>
<dbReference type="NCBIfam" id="TIGR00536">
    <property type="entry name" value="hemK_fam"/>
    <property type="match status" value="1"/>
</dbReference>
<dbReference type="PANTHER" id="PTHR18895">
    <property type="entry name" value="HEMK METHYLTRANSFERASE"/>
    <property type="match status" value="1"/>
</dbReference>
<protein>
    <recommendedName>
        <fullName evidence="1">peptide chain release factor N(5)-glutamine methyltransferase</fullName>
        <ecNumber evidence="1">2.1.1.297</ecNumber>
    </recommendedName>
</protein>
<dbReference type="PANTHER" id="PTHR18895:SF74">
    <property type="entry name" value="MTRF1L RELEASE FACTOR GLUTAMINE METHYLTRANSFERASE"/>
    <property type="match status" value="1"/>
</dbReference>
<evidence type="ECO:0000313" key="8">
    <source>
        <dbReference type="Proteomes" id="UP001277967"/>
    </source>
</evidence>